<dbReference type="STRING" id="223786.SAMN05216234_11041"/>
<name>A0A1I5NGC5_9BACT</name>
<keyword evidence="3" id="KW-1185">Reference proteome</keyword>
<evidence type="ECO:0000313" key="2">
    <source>
        <dbReference type="EMBL" id="SFP20824.1"/>
    </source>
</evidence>
<sequence length="113" mass="12852">MAVSPLTNIVFINQNMHVAAGVQTAQFNRYDLQNIAAQALVNEKEKIVEEVRPVEESYKVDPDREHEREKAKEQEEEREQAANHKPKSKESDAEKSSDVTIDEDGNPHLDILV</sequence>
<dbReference type="AlphaFoldDB" id="A0A1I5NGC5"/>
<gene>
    <name evidence="2" type="ORF">SAMN05216234_11041</name>
</gene>
<feature type="region of interest" description="Disordered" evidence="1">
    <location>
        <begin position="53"/>
        <end position="113"/>
    </location>
</feature>
<dbReference type="OrthoDB" id="5363503at2"/>
<evidence type="ECO:0000313" key="3">
    <source>
        <dbReference type="Proteomes" id="UP000199227"/>
    </source>
</evidence>
<dbReference type="Proteomes" id="UP000199227">
    <property type="component" value="Unassembled WGS sequence"/>
</dbReference>
<protein>
    <submittedName>
        <fullName evidence="2">Uncharacterized protein</fullName>
    </submittedName>
</protein>
<proteinExistence type="predicted"/>
<dbReference type="EMBL" id="FOXB01000010">
    <property type="protein sequence ID" value="SFP20824.1"/>
    <property type="molecule type" value="Genomic_DNA"/>
</dbReference>
<evidence type="ECO:0000256" key="1">
    <source>
        <dbReference type="SAM" id="MobiDB-lite"/>
    </source>
</evidence>
<organism evidence="2 3">
    <name type="scientific">Hydrogenimonas thermophila</name>
    <dbReference type="NCBI Taxonomy" id="223786"/>
    <lineage>
        <taxon>Bacteria</taxon>
        <taxon>Pseudomonadati</taxon>
        <taxon>Campylobacterota</taxon>
        <taxon>Epsilonproteobacteria</taxon>
        <taxon>Campylobacterales</taxon>
        <taxon>Hydrogenimonadaceae</taxon>
        <taxon>Hydrogenimonas</taxon>
    </lineage>
</organism>
<reference evidence="2 3" key="1">
    <citation type="submission" date="2016-10" db="EMBL/GenBank/DDBJ databases">
        <authorList>
            <person name="de Groot N.N."/>
        </authorList>
    </citation>
    <scope>NUCLEOTIDE SEQUENCE [LARGE SCALE GENOMIC DNA]</scope>
    <source>
        <strain evidence="2 3">EP1-55-1</strain>
    </source>
</reference>
<accession>A0A1I5NGC5</accession>
<dbReference type="RefSeq" id="WP_092911755.1">
    <property type="nucleotide sequence ID" value="NZ_CP136592.1"/>
</dbReference>
<feature type="compositionally biased region" description="Basic and acidic residues" evidence="1">
    <location>
        <begin position="53"/>
        <end position="97"/>
    </location>
</feature>